<reference evidence="2 3" key="1">
    <citation type="submission" date="2018-05" db="EMBL/GenBank/DDBJ databases">
        <title>Lactobacillus sanfranciscensis Ah4 draft denome sequence.</title>
        <authorList>
            <person name="Zhang G."/>
        </authorList>
    </citation>
    <scope>NUCLEOTIDE SEQUENCE [LARGE SCALE GENOMIC DNA]</scope>
    <source>
        <strain evidence="2 3">Ah4</strain>
    </source>
</reference>
<protein>
    <submittedName>
        <fullName evidence="2">Uncharacterized protein</fullName>
    </submittedName>
</protein>
<accession>A0A5C4TKM5</accession>
<dbReference type="AlphaFoldDB" id="A0A5C4TKM5"/>
<dbReference type="Gene3D" id="3.40.50.300">
    <property type="entry name" value="P-loop containing nucleotide triphosphate hydrolases"/>
    <property type="match status" value="1"/>
</dbReference>
<comment type="caution">
    <text evidence="2">The sequence shown here is derived from an EMBL/GenBank/DDBJ whole genome shotgun (WGS) entry which is preliminary data.</text>
</comment>
<dbReference type="EMBL" id="QFCR01000009">
    <property type="protein sequence ID" value="TNK90444.1"/>
    <property type="molecule type" value="Genomic_DNA"/>
</dbReference>
<organism evidence="2 3">
    <name type="scientific">Fructilactobacillus sanfranciscensis</name>
    <name type="common">Lactobacillus sanfranciscensis</name>
    <dbReference type="NCBI Taxonomy" id="1625"/>
    <lineage>
        <taxon>Bacteria</taxon>
        <taxon>Bacillati</taxon>
        <taxon>Bacillota</taxon>
        <taxon>Bacilli</taxon>
        <taxon>Lactobacillales</taxon>
        <taxon>Lactobacillaceae</taxon>
        <taxon>Fructilactobacillus</taxon>
    </lineage>
</organism>
<proteinExistence type="predicted"/>
<name>A0A5C4TKM5_FRUSA</name>
<evidence type="ECO:0000313" key="2">
    <source>
        <dbReference type="EMBL" id="TNK90444.1"/>
    </source>
</evidence>
<sequence>MVEAQHQEAIEQVILNLKAQVAGLNQQIEVLSKLLEVKHEDINIDDVPGQLKWAATDVMNNDHLKMILVRGENYEFRERLINQAFDTGVTIVEVEQFMEDYEAGQRGGQVGAQKFKDRYDDYDVLVIENLEQLAGNRAKLQEKLFDRVYARSHAGKLTVLSGNAAFIIAGESEEYLQMLSLGKNIFVG</sequence>
<dbReference type="RefSeq" id="WP_103423489.1">
    <property type="nucleotide sequence ID" value="NZ_CP118925.1"/>
</dbReference>
<keyword evidence="1" id="KW-0175">Coiled coil</keyword>
<dbReference type="Proteomes" id="UP000313312">
    <property type="component" value="Unassembled WGS sequence"/>
</dbReference>
<dbReference type="InterPro" id="IPR027417">
    <property type="entry name" value="P-loop_NTPase"/>
</dbReference>
<dbReference type="GeneID" id="93160216"/>
<feature type="coiled-coil region" evidence="1">
    <location>
        <begin position="7"/>
        <end position="34"/>
    </location>
</feature>
<gene>
    <name evidence="2" type="ORF">DID87_03820</name>
</gene>
<evidence type="ECO:0000313" key="3">
    <source>
        <dbReference type="Proteomes" id="UP000313312"/>
    </source>
</evidence>
<evidence type="ECO:0000256" key="1">
    <source>
        <dbReference type="SAM" id="Coils"/>
    </source>
</evidence>